<proteinExistence type="predicted"/>
<dbReference type="PANTHER" id="PTHR39639:SF1">
    <property type="entry name" value="DUF262 DOMAIN-CONTAINING PROTEIN"/>
    <property type="match status" value="1"/>
</dbReference>
<keyword evidence="4" id="KW-1185">Reference proteome</keyword>
<evidence type="ECO:0000313" key="4">
    <source>
        <dbReference type="Proteomes" id="UP001521150"/>
    </source>
</evidence>
<evidence type="ECO:0000313" key="3">
    <source>
        <dbReference type="EMBL" id="MCE7008276.1"/>
    </source>
</evidence>
<protein>
    <submittedName>
        <fullName evidence="3">DUF262 domain-containing protein</fullName>
    </submittedName>
</protein>
<dbReference type="Pfam" id="PF03235">
    <property type="entry name" value="GmrSD_N"/>
    <property type="match status" value="1"/>
</dbReference>
<feature type="domain" description="GmrSD restriction endonucleases N-terminal" evidence="2">
    <location>
        <begin position="80"/>
        <end position="217"/>
    </location>
</feature>
<evidence type="ECO:0000259" key="2">
    <source>
        <dbReference type="Pfam" id="PF03235"/>
    </source>
</evidence>
<reference evidence="3 4" key="1">
    <citation type="submission" date="2021-12" db="EMBL/GenBank/DDBJ databases">
        <title>Genome sequence of Kibdelosporangium philippinense ATCC 49844.</title>
        <authorList>
            <person name="Fedorov E.A."/>
            <person name="Omeragic M."/>
            <person name="Shalygina K.F."/>
            <person name="Maclea K.S."/>
        </authorList>
    </citation>
    <scope>NUCLEOTIDE SEQUENCE [LARGE SCALE GENOMIC DNA]</scope>
    <source>
        <strain evidence="3 4">ATCC 49844</strain>
    </source>
</reference>
<feature type="compositionally biased region" description="Acidic residues" evidence="1">
    <location>
        <begin position="250"/>
        <end position="259"/>
    </location>
</feature>
<comment type="caution">
    <text evidence="3">The sequence shown here is derived from an EMBL/GenBank/DDBJ whole genome shotgun (WGS) entry which is preliminary data.</text>
</comment>
<name>A0ABS8ZNR3_9PSEU</name>
<dbReference type="PANTHER" id="PTHR39639">
    <property type="entry name" value="CHROMOSOME 16, WHOLE GENOME SHOTGUN SEQUENCE"/>
    <property type="match status" value="1"/>
</dbReference>
<dbReference type="RefSeq" id="WP_233729793.1">
    <property type="nucleotide sequence ID" value="NZ_JAJVCN010000003.1"/>
</dbReference>
<organism evidence="3 4">
    <name type="scientific">Kibdelosporangium philippinense</name>
    <dbReference type="NCBI Taxonomy" id="211113"/>
    <lineage>
        <taxon>Bacteria</taxon>
        <taxon>Bacillati</taxon>
        <taxon>Actinomycetota</taxon>
        <taxon>Actinomycetes</taxon>
        <taxon>Pseudonocardiales</taxon>
        <taxon>Pseudonocardiaceae</taxon>
        <taxon>Kibdelosporangium</taxon>
    </lineage>
</organism>
<accession>A0ABS8ZNR3</accession>
<dbReference type="InterPro" id="IPR004919">
    <property type="entry name" value="GmrSD_N"/>
</dbReference>
<dbReference type="EMBL" id="JAJVCN010000003">
    <property type="protein sequence ID" value="MCE7008276.1"/>
    <property type="molecule type" value="Genomic_DNA"/>
</dbReference>
<dbReference type="Proteomes" id="UP001521150">
    <property type="component" value="Unassembled WGS sequence"/>
</dbReference>
<sequence>MDSRKNQVELAVSLLPGEKVDVLKSEESPAASDAQLNKRYVQEGVRIVVEQARYPLNQILAMFTDTFEISPGVTEAKYKRDPEYQRRHRWDDGRKSRLIESFLMNVPVPPVFLYEYELARFEVMDGRQRLTALMDFYGNSLVLTGLQHWPELNGRTYSSLPSSIRDGIDRRYLSSIILLNETAATEEQAAFLKKLVFERLNSGGVRLSGQETRNAVYNGRLNDLCLELSKTTELRAMLGTPLEVEASVPLDDEEAEDGESVASERDPEGVEVTNMGRKMFESMEDVEIVLRFFAYRHLSKFSQGLNRITDFLDEFLIKGNKFDSETLAEYKRLFRQNIEFWHTVSGATAFQVKGSNRHFSKIAYDALMYASSALTNEQIATLLSDPQVVRDAVSSMYDNHSPVFGGRKTNTADAHRRNGFAIDALKTALGAIAS</sequence>
<gene>
    <name evidence="3" type="ORF">LWC34_36495</name>
</gene>
<evidence type="ECO:0000256" key="1">
    <source>
        <dbReference type="SAM" id="MobiDB-lite"/>
    </source>
</evidence>
<feature type="region of interest" description="Disordered" evidence="1">
    <location>
        <begin position="247"/>
        <end position="268"/>
    </location>
</feature>